<gene>
    <name evidence="6" type="ORF">KC685_00155</name>
</gene>
<proteinExistence type="predicted"/>
<evidence type="ECO:0000256" key="2">
    <source>
        <dbReference type="ARBA" id="ARBA00022741"/>
    </source>
</evidence>
<dbReference type="GO" id="GO:0005524">
    <property type="term" value="F:ATP binding"/>
    <property type="evidence" value="ECO:0007669"/>
    <property type="project" value="UniProtKB-UniRule"/>
</dbReference>
<keyword evidence="2 4" id="KW-0547">Nucleotide-binding</keyword>
<evidence type="ECO:0000256" key="1">
    <source>
        <dbReference type="ARBA" id="ARBA00022598"/>
    </source>
</evidence>
<keyword evidence="3 4" id="KW-0067">ATP-binding</keyword>
<dbReference type="Pfam" id="PF01071">
    <property type="entry name" value="GARS_A"/>
    <property type="match status" value="1"/>
</dbReference>
<dbReference type="GO" id="GO:0016879">
    <property type="term" value="F:ligase activity, forming carbon-nitrogen bonds"/>
    <property type="evidence" value="ECO:0007669"/>
    <property type="project" value="TreeGrafter"/>
</dbReference>
<dbReference type="GO" id="GO:0005737">
    <property type="term" value="C:cytoplasm"/>
    <property type="evidence" value="ECO:0007669"/>
    <property type="project" value="TreeGrafter"/>
</dbReference>
<dbReference type="PROSITE" id="PS50975">
    <property type="entry name" value="ATP_GRASP"/>
    <property type="match status" value="1"/>
</dbReference>
<reference evidence="6" key="1">
    <citation type="submission" date="2020-04" db="EMBL/GenBank/DDBJ databases">
        <authorList>
            <person name="Zhang T."/>
        </authorList>
    </citation>
    <scope>NUCLEOTIDE SEQUENCE</scope>
    <source>
        <strain evidence="6">HKST-UBA17</strain>
    </source>
</reference>
<comment type="caution">
    <text evidence="6">The sequence shown here is derived from an EMBL/GenBank/DDBJ whole genome shotgun (WGS) entry which is preliminary data.</text>
</comment>
<dbReference type="InterPro" id="IPR013815">
    <property type="entry name" value="ATP_grasp_subdomain_1"/>
</dbReference>
<dbReference type="AlphaFoldDB" id="A0A955I1E2"/>
<keyword evidence="1" id="KW-0436">Ligase</keyword>
<protein>
    <recommendedName>
        <fullName evidence="5">ATP-grasp domain-containing protein</fullName>
    </recommendedName>
</protein>
<dbReference type="PANTHER" id="PTHR21621:SF0">
    <property type="entry name" value="BETA-CITRYLGLUTAMATE SYNTHASE B-RELATED"/>
    <property type="match status" value="1"/>
</dbReference>
<dbReference type="EMBL" id="JAGQLN010000001">
    <property type="protein sequence ID" value="MCA9376319.1"/>
    <property type="molecule type" value="Genomic_DNA"/>
</dbReference>
<dbReference type="PANTHER" id="PTHR21621">
    <property type="entry name" value="RIBOSOMAL PROTEIN S6 MODIFICATION PROTEIN"/>
    <property type="match status" value="1"/>
</dbReference>
<dbReference type="SUPFAM" id="SSF56059">
    <property type="entry name" value="Glutathione synthetase ATP-binding domain-like"/>
    <property type="match status" value="1"/>
</dbReference>
<dbReference type="InterPro" id="IPR011761">
    <property type="entry name" value="ATP-grasp"/>
</dbReference>
<name>A0A955I1E2_9BACT</name>
<evidence type="ECO:0000313" key="7">
    <source>
        <dbReference type="Proteomes" id="UP000741282"/>
    </source>
</evidence>
<dbReference type="InterPro" id="IPR020561">
    <property type="entry name" value="PRibGlycinamid_synth_ATP-grasp"/>
</dbReference>
<dbReference type="Gene3D" id="3.30.470.20">
    <property type="entry name" value="ATP-grasp fold, B domain"/>
    <property type="match status" value="1"/>
</dbReference>
<evidence type="ECO:0000259" key="5">
    <source>
        <dbReference type="PROSITE" id="PS50975"/>
    </source>
</evidence>
<reference evidence="6" key="2">
    <citation type="journal article" date="2021" name="Microbiome">
        <title>Successional dynamics and alternative stable states in a saline activated sludge microbial community over 9 years.</title>
        <authorList>
            <person name="Wang Y."/>
            <person name="Ye J."/>
            <person name="Ju F."/>
            <person name="Liu L."/>
            <person name="Boyd J.A."/>
            <person name="Deng Y."/>
            <person name="Parks D.H."/>
            <person name="Jiang X."/>
            <person name="Yin X."/>
            <person name="Woodcroft B.J."/>
            <person name="Tyson G.W."/>
            <person name="Hugenholtz P."/>
            <person name="Polz M.F."/>
            <person name="Zhang T."/>
        </authorList>
    </citation>
    <scope>NUCLEOTIDE SEQUENCE</scope>
    <source>
        <strain evidence="6">HKST-UBA17</strain>
    </source>
</reference>
<feature type="domain" description="ATP-grasp" evidence="5">
    <location>
        <begin position="172"/>
        <end position="433"/>
    </location>
</feature>
<dbReference type="Gene3D" id="3.30.1490.20">
    <property type="entry name" value="ATP-grasp fold, A domain"/>
    <property type="match status" value="1"/>
</dbReference>
<accession>A0A955I1E2</accession>
<evidence type="ECO:0000256" key="3">
    <source>
        <dbReference type="ARBA" id="ARBA00022840"/>
    </source>
</evidence>
<sequence length="554" mass="62061">MNITTLQGINLKNPYTTVIVEMDATPKTDLIDLLRGFHDIFMYDYSVEGNVLSIQTKLPQLWKEASKTLNSYATGQITYDEAKDSLLNKIIRGQVYSMSTIPILVAARDMGLELNQFFMDGEIDLYTTGSPSQWNRYYRVGMGRHSGVTVSSGSSGDSILALKSSRDKRISNLVVTQLKMPIAPWDVIESEAHLRELFETFTKPVVIKPTGLTQGSGVTTNINDIDHAIHAYNYAKDIIGKKNRAIWQTNVMIQQQVYGDDYRLLVVNGKLEIATKRIPAFIVGDGKSSIRSLIEDINKDPRRNIENPAHILKPINFDVPLQEFLEEQGLSLEHIPNDQERIYVRKVASMSQGGITEDFTDKVHPQIRSIAESIASSIHANVVGIDVICRDISKTLTIENGSFIEFNTMPESYLNSFPVLGKQYPDIGSKIVSGLIQNKPYCKGIVMIGQVEDVYQILLEKGLVEPNSRTGIYHRNSLYMNGDKLNDAMDHHVAVRALKINASLDNIVIVHDNIESVEMYGTGFDRIDILVTDIPELFEDRIHDGLISQKIALA</sequence>
<evidence type="ECO:0000313" key="6">
    <source>
        <dbReference type="EMBL" id="MCA9376319.1"/>
    </source>
</evidence>
<dbReference type="Proteomes" id="UP000741282">
    <property type="component" value="Unassembled WGS sequence"/>
</dbReference>
<evidence type="ECO:0000256" key="4">
    <source>
        <dbReference type="PROSITE-ProRule" id="PRU00409"/>
    </source>
</evidence>
<organism evidence="6 7">
    <name type="scientific">Candidatus Dojkabacteria bacterium</name>
    <dbReference type="NCBI Taxonomy" id="2099670"/>
    <lineage>
        <taxon>Bacteria</taxon>
        <taxon>Candidatus Dojkabacteria</taxon>
    </lineage>
</organism>
<dbReference type="GO" id="GO:0046872">
    <property type="term" value="F:metal ion binding"/>
    <property type="evidence" value="ECO:0007669"/>
    <property type="project" value="InterPro"/>
</dbReference>